<dbReference type="GO" id="GO:0031902">
    <property type="term" value="C:late endosome membrane"/>
    <property type="evidence" value="ECO:0007669"/>
    <property type="project" value="UniProtKB-SubCell"/>
</dbReference>
<protein>
    <recommendedName>
        <fullName evidence="5">Copper transport protein</fullName>
    </recommendedName>
</protein>
<comment type="subcellular location">
    <subcellularLocation>
        <location evidence="1">Late endosome membrane</location>
        <topology evidence="1">Multi-pass membrane protein</topology>
    </subcellularLocation>
    <subcellularLocation>
        <location evidence="5">Membrane</location>
        <topology evidence="5">Multi-pass membrane protein</topology>
    </subcellularLocation>
</comment>
<keyword evidence="5" id="KW-0813">Transport</keyword>
<keyword evidence="5" id="KW-0187">Copper transport</keyword>
<dbReference type="InParanoid" id="A0A2I4CJW1"/>
<reference evidence="8" key="1">
    <citation type="submission" date="2025-08" db="UniProtKB">
        <authorList>
            <consortium name="RefSeq"/>
        </authorList>
    </citation>
    <scope>IDENTIFICATION</scope>
    <source>
        <strain evidence="8">Quisiro</strain>
    </source>
</reference>
<dbReference type="PANTHER" id="PTHR12483:SF8">
    <property type="entry name" value="PROTEIN SLC31A2"/>
    <property type="match status" value="1"/>
</dbReference>
<feature type="transmembrane region" description="Helical" evidence="5">
    <location>
        <begin position="143"/>
        <end position="166"/>
    </location>
</feature>
<dbReference type="Proteomes" id="UP000192220">
    <property type="component" value="Unplaced"/>
</dbReference>
<comment type="similarity">
    <text evidence="5">Belongs to the copper transporter (Ctr) (TC 1.A.56) family. SLC31A subfamily.</text>
</comment>
<dbReference type="CTD" id="1318"/>
<gene>
    <name evidence="8" type="primary">slc31a2</name>
</gene>
<keyword evidence="5" id="KW-0406">Ion transport</keyword>
<dbReference type="KEGG" id="alim:106529413"/>
<dbReference type="RefSeq" id="XP_013880284.1">
    <property type="nucleotide sequence ID" value="XM_014024830.1"/>
</dbReference>
<proteinExistence type="inferred from homology"/>
<dbReference type="GO" id="GO:0005375">
    <property type="term" value="F:copper ion transmembrane transporter activity"/>
    <property type="evidence" value="ECO:0007669"/>
    <property type="project" value="UniProtKB-UniRule"/>
</dbReference>
<dbReference type="OrthoDB" id="73901at2759"/>
<evidence type="ECO:0000313" key="7">
    <source>
        <dbReference type="Proteomes" id="UP000192220"/>
    </source>
</evidence>
<dbReference type="FunCoup" id="A0A2I4CJW1">
    <property type="interactions" value="4"/>
</dbReference>
<dbReference type="GeneID" id="106529413"/>
<dbReference type="PANTHER" id="PTHR12483">
    <property type="entry name" value="SOLUTE CARRIER FAMILY 31 COPPER TRANSPORTERS"/>
    <property type="match status" value="1"/>
</dbReference>
<keyword evidence="2 5" id="KW-0812">Transmembrane</keyword>
<feature type="compositionally biased region" description="Low complexity" evidence="6">
    <location>
        <begin position="86"/>
        <end position="97"/>
    </location>
</feature>
<keyword evidence="7" id="KW-1185">Reference proteome</keyword>
<evidence type="ECO:0000256" key="2">
    <source>
        <dbReference type="ARBA" id="ARBA00022692"/>
    </source>
</evidence>
<accession>A0A2I4CJW1</accession>
<evidence type="ECO:0000256" key="3">
    <source>
        <dbReference type="ARBA" id="ARBA00022989"/>
    </source>
</evidence>
<keyword evidence="5" id="KW-0186">Copper</keyword>
<evidence type="ECO:0000256" key="6">
    <source>
        <dbReference type="SAM" id="MobiDB-lite"/>
    </source>
</evidence>
<evidence type="ECO:0000256" key="5">
    <source>
        <dbReference type="RuleBase" id="RU367022"/>
    </source>
</evidence>
<keyword evidence="3 5" id="KW-1133">Transmembrane helix</keyword>
<feature type="transmembrane region" description="Helical" evidence="5">
    <location>
        <begin position="47"/>
        <end position="66"/>
    </location>
</feature>
<feature type="region of interest" description="Disordered" evidence="6">
    <location>
        <begin position="80"/>
        <end position="108"/>
    </location>
</feature>
<dbReference type="Pfam" id="PF04145">
    <property type="entry name" value="Ctr"/>
    <property type="match status" value="1"/>
</dbReference>
<keyword evidence="4 5" id="KW-0472">Membrane</keyword>
<evidence type="ECO:0000313" key="8">
    <source>
        <dbReference type="RefSeq" id="XP_013880284.1"/>
    </source>
</evidence>
<name>A0A2I4CJW1_AUSLI</name>
<evidence type="ECO:0000256" key="4">
    <source>
        <dbReference type="ARBA" id="ARBA00023136"/>
    </source>
</evidence>
<feature type="transmembrane region" description="Helical" evidence="5">
    <location>
        <begin position="116"/>
        <end position="137"/>
    </location>
</feature>
<sequence length="177" mass="19380">MMHRPTDMQSVQGPESGATPLTVAQMTFDVSSSVMLLFNFWNVNSPAGMILSVFVVFLLTVFYEVLKVWRVSLGNGFQPDPPPEPADASSCSCSEASLAPTETPLNPDPGRTRKSWVLHLVQALLHVLQVTLGYMLMLCVMSYNTWIFLGVIAGSGLGYFVSFPLVQRLGVLARVKP</sequence>
<dbReference type="InterPro" id="IPR007274">
    <property type="entry name" value="Cop_transporter"/>
</dbReference>
<dbReference type="STRING" id="52670.A0A2I4CJW1"/>
<dbReference type="AlphaFoldDB" id="A0A2I4CJW1"/>
<evidence type="ECO:0000256" key="1">
    <source>
        <dbReference type="ARBA" id="ARBA00004107"/>
    </source>
</evidence>
<organism evidence="7 8">
    <name type="scientific">Austrofundulus limnaeus</name>
    <name type="common">Annual killifish</name>
    <dbReference type="NCBI Taxonomy" id="52670"/>
    <lineage>
        <taxon>Eukaryota</taxon>
        <taxon>Metazoa</taxon>
        <taxon>Chordata</taxon>
        <taxon>Craniata</taxon>
        <taxon>Vertebrata</taxon>
        <taxon>Euteleostomi</taxon>
        <taxon>Actinopterygii</taxon>
        <taxon>Neopterygii</taxon>
        <taxon>Teleostei</taxon>
        <taxon>Neoteleostei</taxon>
        <taxon>Acanthomorphata</taxon>
        <taxon>Ovalentaria</taxon>
        <taxon>Atherinomorphae</taxon>
        <taxon>Cyprinodontiformes</taxon>
        <taxon>Rivulidae</taxon>
        <taxon>Austrofundulus</taxon>
    </lineage>
</organism>